<comment type="catalytic activity">
    <reaction evidence="8">
        <text>S-methyl-5'-thioadenosine + phosphate = 5-(methylsulfanyl)-alpha-D-ribose 1-phosphate + adenine</text>
        <dbReference type="Rhea" id="RHEA:11852"/>
        <dbReference type="ChEBI" id="CHEBI:16708"/>
        <dbReference type="ChEBI" id="CHEBI:17509"/>
        <dbReference type="ChEBI" id="CHEBI:43474"/>
        <dbReference type="ChEBI" id="CHEBI:58533"/>
        <dbReference type="EC" id="2.4.2.28"/>
    </reaction>
    <physiologicalReaction direction="left-to-right" evidence="8">
        <dbReference type="Rhea" id="RHEA:11853"/>
    </physiologicalReaction>
</comment>
<dbReference type="SUPFAM" id="SSF64438">
    <property type="entry name" value="CNF1/YfiH-like putative cysteine hydrolases"/>
    <property type="match status" value="1"/>
</dbReference>
<evidence type="ECO:0000313" key="13">
    <source>
        <dbReference type="Proteomes" id="UP001282336"/>
    </source>
</evidence>
<dbReference type="GO" id="GO:0017061">
    <property type="term" value="F:S-methyl-5-thioadenosine phosphorylase activity"/>
    <property type="evidence" value="ECO:0007669"/>
    <property type="project" value="UniProtKB-EC"/>
</dbReference>
<dbReference type="RefSeq" id="WP_319627475.1">
    <property type="nucleotide sequence ID" value="NZ_JAWXRB010000036.1"/>
</dbReference>
<dbReference type="NCBIfam" id="TIGR00726">
    <property type="entry name" value="peptidoglycan editing factor PgeF"/>
    <property type="match status" value="1"/>
</dbReference>
<comment type="similarity">
    <text evidence="2 9">Belongs to the purine nucleoside phosphorylase YfiH/LACC1 family.</text>
</comment>
<organism evidence="10 13">
    <name type="scientific">Scandinavium lactucae</name>
    <dbReference type="NCBI Taxonomy" id="3095028"/>
    <lineage>
        <taxon>Bacteria</taxon>
        <taxon>Pseudomonadati</taxon>
        <taxon>Pseudomonadota</taxon>
        <taxon>Gammaproteobacteria</taxon>
        <taxon>Enterobacterales</taxon>
        <taxon>Enterobacteriaceae</taxon>
        <taxon>Scandinavium</taxon>
    </lineage>
</organism>
<evidence type="ECO:0000256" key="4">
    <source>
        <dbReference type="ARBA" id="ARBA00022723"/>
    </source>
</evidence>
<dbReference type="Proteomes" id="UP001275664">
    <property type="component" value="Unassembled WGS sequence"/>
</dbReference>
<comment type="caution">
    <text evidence="10">The sequence shown here is derived from an EMBL/GenBank/DDBJ whole genome shotgun (WGS) entry which is preliminary data.</text>
</comment>
<dbReference type="PANTHER" id="PTHR30616:SF3">
    <property type="entry name" value="PURINE NUCLEOSIDE PHOSPHORYLASE"/>
    <property type="match status" value="1"/>
</dbReference>
<dbReference type="InterPro" id="IPR003730">
    <property type="entry name" value="Cu_polyphenol_OxRdtase"/>
</dbReference>
<dbReference type="InterPro" id="IPR038371">
    <property type="entry name" value="Cu_polyphenol_OxRdtase_sf"/>
</dbReference>
<dbReference type="EMBL" id="JAWXRC010000020">
    <property type="protein sequence ID" value="MDX6030882.1"/>
    <property type="molecule type" value="Genomic_DNA"/>
</dbReference>
<proteinExistence type="inferred from homology"/>
<evidence type="ECO:0000313" key="10">
    <source>
        <dbReference type="EMBL" id="MDX6030882.1"/>
    </source>
</evidence>
<keyword evidence="4" id="KW-0479">Metal-binding</keyword>
<keyword evidence="12" id="KW-1185">Reference proteome</keyword>
<dbReference type="EMBL" id="JAWXRD010000034">
    <property type="protein sequence ID" value="MDX6041531.1"/>
    <property type="molecule type" value="Genomic_DNA"/>
</dbReference>
<keyword evidence="5" id="KW-0862">Zinc</keyword>
<sequence length="240" mass="26412">MAYFSRLLADVPGVRHAFLDVHESTAFDKSKIVDIKQVHGADILNLTKTPDERPHVDGVFTSMAAQQIGVLTADCLPLLMASRDGQFIASVHAGWRGTALGIVQASVKQFAAAGFSADDIIVAVGPHIRPCCYEVSGDFYRALLATPAAERVRQHQPCLFSDTPRGQNVHSAQAREENSQWFDLSAFCQLELLDAGVKANNIDWLETCTYCTPEALGSYRRRTHVPATKTQQVSWIVRDN</sequence>
<evidence type="ECO:0000313" key="11">
    <source>
        <dbReference type="EMBL" id="MDX6041531.1"/>
    </source>
</evidence>
<dbReference type="PANTHER" id="PTHR30616">
    <property type="entry name" value="UNCHARACTERIZED PROTEIN YFIH"/>
    <property type="match status" value="1"/>
</dbReference>
<name>A0AAJ2VTG1_9ENTR</name>
<dbReference type="InterPro" id="IPR011324">
    <property type="entry name" value="Cytotoxic_necrot_fac-like_cat"/>
</dbReference>
<accession>A0AAJ2VTG1</accession>
<dbReference type="Proteomes" id="UP001282336">
    <property type="component" value="Unassembled WGS sequence"/>
</dbReference>
<evidence type="ECO:0000256" key="8">
    <source>
        <dbReference type="ARBA" id="ARBA00049893"/>
    </source>
</evidence>
<reference evidence="10 12" key="1">
    <citation type="submission" date="2023-11" db="EMBL/GenBank/DDBJ databases">
        <title>Scandinavium wanjuensis sp. nov., isolated from lettuce South Korea.</title>
        <authorList>
            <person name="Park J."/>
            <person name="Park S."/>
            <person name="Oh K.K."/>
            <person name="Cho G.S."/>
            <person name="Franz C.M.A.P."/>
        </authorList>
    </citation>
    <scope>NUCLEOTIDE SEQUENCE</scope>
    <source>
        <strain evidence="10">V105_12</strain>
        <strain evidence="11 12">V105_6</strain>
    </source>
</reference>
<evidence type="ECO:0000256" key="5">
    <source>
        <dbReference type="ARBA" id="ARBA00022833"/>
    </source>
</evidence>
<evidence type="ECO:0000256" key="1">
    <source>
        <dbReference type="ARBA" id="ARBA00000553"/>
    </source>
</evidence>
<comment type="catalytic activity">
    <reaction evidence="6">
        <text>adenosine + H2O + H(+) = inosine + NH4(+)</text>
        <dbReference type="Rhea" id="RHEA:24408"/>
        <dbReference type="ChEBI" id="CHEBI:15377"/>
        <dbReference type="ChEBI" id="CHEBI:15378"/>
        <dbReference type="ChEBI" id="CHEBI:16335"/>
        <dbReference type="ChEBI" id="CHEBI:17596"/>
        <dbReference type="ChEBI" id="CHEBI:28938"/>
        <dbReference type="EC" id="3.5.4.4"/>
    </reaction>
    <physiologicalReaction direction="left-to-right" evidence="6">
        <dbReference type="Rhea" id="RHEA:24409"/>
    </physiologicalReaction>
</comment>
<evidence type="ECO:0000313" key="12">
    <source>
        <dbReference type="Proteomes" id="UP001275664"/>
    </source>
</evidence>
<dbReference type="Gene3D" id="3.60.140.10">
    <property type="entry name" value="CNF1/YfiH-like putative cysteine hydrolases"/>
    <property type="match status" value="1"/>
</dbReference>
<protein>
    <recommendedName>
        <fullName evidence="9">Purine nucleoside phosphorylase</fullName>
    </recommendedName>
</protein>
<dbReference type="Pfam" id="PF02578">
    <property type="entry name" value="Cu-oxidase_4"/>
    <property type="match status" value="1"/>
</dbReference>
<comment type="catalytic activity">
    <reaction evidence="7">
        <text>adenosine + phosphate = alpha-D-ribose 1-phosphate + adenine</text>
        <dbReference type="Rhea" id="RHEA:27642"/>
        <dbReference type="ChEBI" id="CHEBI:16335"/>
        <dbReference type="ChEBI" id="CHEBI:16708"/>
        <dbReference type="ChEBI" id="CHEBI:43474"/>
        <dbReference type="ChEBI" id="CHEBI:57720"/>
        <dbReference type="EC" id="2.4.2.1"/>
    </reaction>
    <physiologicalReaction direction="left-to-right" evidence="7">
        <dbReference type="Rhea" id="RHEA:27643"/>
    </physiologicalReaction>
</comment>
<evidence type="ECO:0000256" key="9">
    <source>
        <dbReference type="RuleBase" id="RU361274"/>
    </source>
</evidence>
<evidence type="ECO:0000256" key="6">
    <source>
        <dbReference type="ARBA" id="ARBA00047989"/>
    </source>
</evidence>
<evidence type="ECO:0000256" key="3">
    <source>
        <dbReference type="ARBA" id="ARBA00022679"/>
    </source>
</evidence>
<evidence type="ECO:0000256" key="7">
    <source>
        <dbReference type="ARBA" id="ARBA00048968"/>
    </source>
</evidence>
<comment type="catalytic activity">
    <reaction evidence="1">
        <text>inosine + phosphate = alpha-D-ribose 1-phosphate + hypoxanthine</text>
        <dbReference type="Rhea" id="RHEA:27646"/>
        <dbReference type="ChEBI" id="CHEBI:17368"/>
        <dbReference type="ChEBI" id="CHEBI:17596"/>
        <dbReference type="ChEBI" id="CHEBI:43474"/>
        <dbReference type="ChEBI" id="CHEBI:57720"/>
        <dbReference type="EC" id="2.4.2.1"/>
    </reaction>
    <physiologicalReaction direction="left-to-right" evidence="1">
        <dbReference type="Rhea" id="RHEA:27647"/>
    </physiologicalReaction>
</comment>
<dbReference type="CDD" id="cd16833">
    <property type="entry name" value="YfiH"/>
    <property type="match status" value="1"/>
</dbReference>
<dbReference type="GO" id="GO:0005507">
    <property type="term" value="F:copper ion binding"/>
    <property type="evidence" value="ECO:0007669"/>
    <property type="project" value="TreeGrafter"/>
</dbReference>
<evidence type="ECO:0000256" key="2">
    <source>
        <dbReference type="ARBA" id="ARBA00007353"/>
    </source>
</evidence>
<keyword evidence="3" id="KW-0808">Transferase</keyword>
<dbReference type="AlphaFoldDB" id="A0AAJ2VTG1"/>
<gene>
    <name evidence="10" type="primary">pgeF</name>
    <name evidence="11" type="ORF">SIK69_15195</name>
    <name evidence="10" type="ORF">SIL20_05075</name>
</gene>